<dbReference type="RefSeq" id="WP_008721270.1">
    <property type="nucleotide sequence ID" value="NZ_JH994110.1"/>
</dbReference>
<protein>
    <submittedName>
        <fullName evidence="1">Uncharacterized protein</fullName>
    </submittedName>
</protein>
<comment type="caution">
    <text evidence="1">The sequence shown here is derived from an EMBL/GenBank/DDBJ whole genome shotgun (WGS) entry which is preliminary data.</text>
</comment>
<evidence type="ECO:0000313" key="2">
    <source>
        <dbReference type="Proteomes" id="UP000011663"/>
    </source>
</evidence>
<dbReference type="Proteomes" id="UP000011663">
    <property type="component" value="Unassembled WGS sequence"/>
</dbReference>
<dbReference type="EMBL" id="ALNZ01000006">
    <property type="protein sequence ID" value="EKV58264.1"/>
    <property type="molecule type" value="Genomic_DNA"/>
</dbReference>
<proteinExistence type="predicted"/>
<dbReference type="STRING" id="1289135.A966_00730"/>
<organism evidence="1 2">
    <name type="scientific">Brachyspira hampsonii 30446</name>
    <dbReference type="NCBI Taxonomy" id="1289135"/>
    <lineage>
        <taxon>Bacteria</taxon>
        <taxon>Pseudomonadati</taxon>
        <taxon>Spirochaetota</taxon>
        <taxon>Spirochaetia</taxon>
        <taxon>Brachyspirales</taxon>
        <taxon>Brachyspiraceae</taxon>
        <taxon>Brachyspira</taxon>
    </lineage>
</organism>
<gene>
    <name evidence="1" type="ORF">A966_00730</name>
</gene>
<dbReference type="AlphaFoldDB" id="A0A2U4FFA9"/>
<accession>A0A2U4FFA9</accession>
<dbReference type="GeneID" id="66486627"/>
<reference evidence="1 2" key="1">
    <citation type="submission" date="2012-07" db="EMBL/GenBank/DDBJ databases">
        <title>Genome sequence of Brachyspira sp. 30446, isolated from a pig with mucohaemorrhagic colitis.</title>
        <authorList>
            <person name="Rubin J.E."/>
            <person name="Fernando C."/>
            <person name="Harding J.C.S."/>
            <person name="Hill J.E."/>
        </authorList>
    </citation>
    <scope>NUCLEOTIDE SEQUENCE [LARGE SCALE GENOMIC DNA]</scope>
    <source>
        <strain evidence="1 2">30446</strain>
    </source>
</reference>
<evidence type="ECO:0000313" key="1">
    <source>
        <dbReference type="EMBL" id="EKV58264.1"/>
    </source>
</evidence>
<sequence>MEDFYKTIELNKEHDYALNSIVYIKNMLANIQKESISEEEHKKLKSEALENFEKAYKIANDKLKPKMEKYLIKLAKENDSMGIELCTKNGIDYSK</sequence>
<name>A0A2U4FFA9_9SPIR</name>